<dbReference type="EMBL" id="LAZR01025556">
    <property type="protein sequence ID" value="KKL71547.1"/>
    <property type="molecule type" value="Genomic_DNA"/>
</dbReference>
<proteinExistence type="predicted"/>
<protein>
    <submittedName>
        <fullName evidence="1">Uncharacterized protein</fullName>
    </submittedName>
</protein>
<gene>
    <name evidence="1" type="ORF">LCGC14_2093770</name>
</gene>
<comment type="caution">
    <text evidence="1">The sequence shown here is derived from an EMBL/GenBank/DDBJ whole genome shotgun (WGS) entry which is preliminary data.</text>
</comment>
<evidence type="ECO:0000313" key="1">
    <source>
        <dbReference type="EMBL" id="KKL71547.1"/>
    </source>
</evidence>
<accession>A0A0F9H8R8</accession>
<organism evidence="1">
    <name type="scientific">marine sediment metagenome</name>
    <dbReference type="NCBI Taxonomy" id="412755"/>
    <lineage>
        <taxon>unclassified sequences</taxon>
        <taxon>metagenomes</taxon>
        <taxon>ecological metagenomes</taxon>
    </lineage>
</organism>
<sequence>GGTEFNDLASHRALVAKRDKLYAIAYPD</sequence>
<name>A0A0F9H8R8_9ZZZZ</name>
<feature type="non-terminal residue" evidence="1">
    <location>
        <position position="1"/>
    </location>
</feature>
<dbReference type="AlphaFoldDB" id="A0A0F9H8R8"/>
<reference evidence="1" key="1">
    <citation type="journal article" date="2015" name="Nature">
        <title>Complex archaea that bridge the gap between prokaryotes and eukaryotes.</title>
        <authorList>
            <person name="Spang A."/>
            <person name="Saw J.H."/>
            <person name="Jorgensen S.L."/>
            <person name="Zaremba-Niedzwiedzka K."/>
            <person name="Martijn J."/>
            <person name="Lind A.E."/>
            <person name="van Eijk R."/>
            <person name="Schleper C."/>
            <person name="Guy L."/>
            <person name="Ettema T.J."/>
        </authorList>
    </citation>
    <scope>NUCLEOTIDE SEQUENCE</scope>
</reference>